<feature type="modified residue" description="4-aspartylphosphate" evidence="3">
    <location>
        <position position="53"/>
    </location>
</feature>
<evidence type="ECO:0000256" key="1">
    <source>
        <dbReference type="ARBA" id="ARBA00022553"/>
    </source>
</evidence>
<evidence type="ECO:0000259" key="5">
    <source>
        <dbReference type="PROSITE" id="PS50110"/>
    </source>
</evidence>
<feature type="domain" description="Response regulatory" evidence="5">
    <location>
        <begin position="2"/>
        <end position="118"/>
    </location>
</feature>
<accession>A0ABZ2XQZ5</accession>
<dbReference type="InterPro" id="IPR058245">
    <property type="entry name" value="NreC/VraR/RcsB-like_REC"/>
</dbReference>
<evidence type="ECO:0000313" key="7">
    <source>
        <dbReference type="Proteomes" id="UP001623232"/>
    </source>
</evidence>
<dbReference type="Proteomes" id="UP001623232">
    <property type="component" value="Chromosome"/>
</dbReference>
<dbReference type="CDD" id="cd06170">
    <property type="entry name" value="LuxR_C_like"/>
    <property type="match status" value="1"/>
</dbReference>
<dbReference type="PROSITE" id="PS50043">
    <property type="entry name" value="HTH_LUXR_2"/>
    <property type="match status" value="1"/>
</dbReference>
<gene>
    <name evidence="6" type="ORF">QEZ52_10810</name>
</gene>
<keyword evidence="1 3" id="KW-0597">Phosphoprotein</keyword>
<dbReference type="InterPro" id="IPR000792">
    <property type="entry name" value="Tscrpt_reg_LuxR_C"/>
</dbReference>
<dbReference type="Gene3D" id="3.40.50.2300">
    <property type="match status" value="1"/>
</dbReference>
<dbReference type="SMART" id="SM00448">
    <property type="entry name" value="REC"/>
    <property type="match status" value="1"/>
</dbReference>
<dbReference type="InterPro" id="IPR051015">
    <property type="entry name" value="EvgA-like"/>
</dbReference>
<dbReference type="SUPFAM" id="SSF46894">
    <property type="entry name" value="C-terminal effector domain of the bipartite response regulators"/>
    <property type="match status" value="1"/>
</dbReference>
<dbReference type="Pfam" id="PF00196">
    <property type="entry name" value="GerE"/>
    <property type="match status" value="1"/>
</dbReference>
<keyword evidence="7" id="KW-1185">Reference proteome</keyword>
<dbReference type="RefSeq" id="WP_406644356.1">
    <property type="nucleotide sequence ID" value="NZ_CP123584.1"/>
</dbReference>
<dbReference type="EMBL" id="CP123584">
    <property type="protein sequence ID" value="WZK87126.1"/>
    <property type="molecule type" value="Genomic_DNA"/>
</dbReference>
<organism evidence="6 7">
    <name type="scientific">Aliisedimentitalea scapharcae</name>
    <dbReference type="NCBI Taxonomy" id="1524259"/>
    <lineage>
        <taxon>Bacteria</taxon>
        <taxon>Pseudomonadati</taxon>
        <taxon>Pseudomonadota</taxon>
        <taxon>Alphaproteobacteria</taxon>
        <taxon>Rhodobacterales</taxon>
        <taxon>Roseobacteraceae</taxon>
        <taxon>Aliisedimentitalea</taxon>
    </lineage>
</organism>
<sequence>MQILIADDHDMVLETIAAYVRNEIVSEISTVSSLPAALSAIKRSGPFDLVLLDYDMPGMNGLDGLTQALQHNGGKAVAILSGNATNKIAQAALEHGAIGFLPKTLTANSMINAIRFMLSGEKFVPVSLLQDEQAGQDHPLTRQLTRREFQVLEQLCRGRSNKEIALTLGLQEVTIKLHVRTLCRKLNVKNRTQAALTAKESGLF</sequence>
<keyword evidence="2" id="KW-0238">DNA-binding</keyword>
<dbReference type="InterPro" id="IPR001789">
    <property type="entry name" value="Sig_transdc_resp-reg_receiver"/>
</dbReference>
<dbReference type="InterPro" id="IPR016032">
    <property type="entry name" value="Sig_transdc_resp-reg_C-effctor"/>
</dbReference>
<dbReference type="InterPro" id="IPR036388">
    <property type="entry name" value="WH-like_DNA-bd_sf"/>
</dbReference>
<dbReference type="InterPro" id="IPR011006">
    <property type="entry name" value="CheY-like_superfamily"/>
</dbReference>
<dbReference type="Pfam" id="PF00072">
    <property type="entry name" value="Response_reg"/>
    <property type="match status" value="1"/>
</dbReference>
<dbReference type="PROSITE" id="PS50110">
    <property type="entry name" value="RESPONSE_REGULATORY"/>
    <property type="match status" value="1"/>
</dbReference>
<evidence type="ECO:0000313" key="6">
    <source>
        <dbReference type="EMBL" id="WZK87126.1"/>
    </source>
</evidence>
<feature type="domain" description="HTH luxR-type" evidence="4">
    <location>
        <begin position="137"/>
        <end position="202"/>
    </location>
</feature>
<reference evidence="6 7" key="1">
    <citation type="submission" date="2023-04" db="EMBL/GenBank/DDBJ databases">
        <title>Complete genome sequence of Alisedimentitalea scapharcae.</title>
        <authorList>
            <person name="Rong J.-C."/>
            <person name="Yi M.-L."/>
            <person name="Zhao Q."/>
        </authorList>
    </citation>
    <scope>NUCLEOTIDE SEQUENCE [LARGE SCALE GENOMIC DNA]</scope>
    <source>
        <strain evidence="6 7">KCTC 42119</strain>
    </source>
</reference>
<dbReference type="PANTHER" id="PTHR45566:SF1">
    <property type="entry name" value="HTH-TYPE TRANSCRIPTIONAL REGULATOR YHJB-RELATED"/>
    <property type="match status" value="1"/>
</dbReference>
<dbReference type="SMART" id="SM00421">
    <property type="entry name" value="HTH_LUXR"/>
    <property type="match status" value="1"/>
</dbReference>
<proteinExistence type="predicted"/>
<evidence type="ECO:0000259" key="4">
    <source>
        <dbReference type="PROSITE" id="PS50043"/>
    </source>
</evidence>
<name>A0ABZ2XQZ5_9RHOB</name>
<dbReference type="PANTHER" id="PTHR45566">
    <property type="entry name" value="HTH-TYPE TRANSCRIPTIONAL REGULATOR YHJB-RELATED"/>
    <property type="match status" value="1"/>
</dbReference>
<dbReference type="SUPFAM" id="SSF52172">
    <property type="entry name" value="CheY-like"/>
    <property type="match status" value="1"/>
</dbReference>
<dbReference type="Gene3D" id="1.10.10.10">
    <property type="entry name" value="Winged helix-like DNA-binding domain superfamily/Winged helix DNA-binding domain"/>
    <property type="match status" value="1"/>
</dbReference>
<evidence type="ECO:0000256" key="3">
    <source>
        <dbReference type="PROSITE-ProRule" id="PRU00169"/>
    </source>
</evidence>
<dbReference type="PRINTS" id="PR00038">
    <property type="entry name" value="HTHLUXR"/>
</dbReference>
<evidence type="ECO:0000256" key="2">
    <source>
        <dbReference type="ARBA" id="ARBA00023125"/>
    </source>
</evidence>
<protein>
    <submittedName>
        <fullName evidence="6">Response regulator transcription factor</fullName>
    </submittedName>
</protein>
<dbReference type="CDD" id="cd17535">
    <property type="entry name" value="REC_NarL-like"/>
    <property type="match status" value="1"/>
</dbReference>